<feature type="chain" id="PRO_5046037219" evidence="1">
    <location>
        <begin position="23"/>
        <end position="235"/>
    </location>
</feature>
<sequence length="235" mass="26662">MFQFRFLAITSMLLGFVLLGNAQNVQDASTKEAAYTKAITERADKIVQKLDVKKEKKALKVRDLIASQYRNLNDIHEQKKNSILALKGNTSLSKAQLSSEIQKVEQKAEAEQNTLHEKYIKALSKELSDTQVEAVKDGMTYNVLPNTYKAYQEMLPDLTKEQKKQILDYLTEAREHAIDAESSEKKHAWFGKYKGKINNYLSAQGVDMKKAGQEWEKRIKAAESAKKEVSKTSGQ</sequence>
<feature type="signal peptide" evidence="1">
    <location>
        <begin position="1"/>
        <end position="22"/>
    </location>
</feature>
<proteinExistence type="predicted"/>
<comment type="caution">
    <text evidence="2">The sequence shown here is derived from an EMBL/GenBank/DDBJ whole genome shotgun (WGS) entry which is preliminary data.</text>
</comment>
<dbReference type="Pfam" id="PF12875">
    <property type="entry name" value="DUF3826"/>
    <property type="match status" value="1"/>
</dbReference>
<dbReference type="InterPro" id="IPR024284">
    <property type="entry name" value="DUF3826"/>
</dbReference>
<dbReference type="EMBL" id="JASHID010000010">
    <property type="protein sequence ID" value="MDI9865555.1"/>
    <property type="molecule type" value="Genomic_DNA"/>
</dbReference>
<name>A0ABT6YPW4_9BACT</name>
<keyword evidence="3" id="KW-1185">Reference proteome</keyword>
<gene>
    <name evidence="2" type="ORF">QM480_14525</name>
</gene>
<keyword evidence="1" id="KW-0732">Signal</keyword>
<protein>
    <submittedName>
        <fullName evidence="2">DUF3826 domain-containing protein</fullName>
    </submittedName>
</protein>
<evidence type="ECO:0000313" key="3">
    <source>
        <dbReference type="Proteomes" id="UP001236569"/>
    </source>
</evidence>
<accession>A0ABT6YPW4</accession>
<reference evidence="2 3" key="1">
    <citation type="submission" date="2023-05" db="EMBL/GenBank/DDBJ databases">
        <title>Novel species of genus Flectobacillus isolated from stream in China.</title>
        <authorList>
            <person name="Lu H."/>
        </authorList>
    </citation>
    <scope>NUCLEOTIDE SEQUENCE [LARGE SCALE GENOMIC DNA]</scope>
    <source>
        <strain evidence="2 3">DC10W</strain>
    </source>
</reference>
<dbReference type="Proteomes" id="UP001236569">
    <property type="component" value="Unassembled WGS sequence"/>
</dbReference>
<evidence type="ECO:0000313" key="2">
    <source>
        <dbReference type="EMBL" id="MDI9865555.1"/>
    </source>
</evidence>
<organism evidence="2 3">
    <name type="scientific">Flectobacillus longus</name>
    <dbReference type="NCBI Taxonomy" id="2984207"/>
    <lineage>
        <taxon>Bacteria</taxon>
        <taxon>Pseudomonadati</taxon>
        <taxon>Bacteroidota</taxon>
        <taxon>Cytophagia</taxon>
        <taxon>Cytophagales</taxon>
        <taxon>Flectobacillaceae</taxon>
        <taxon>Flectobacillus</taxon>
    </lineage>
</organism>
<dbReference type="RefSeq" id="WP_283370531.1">
    <property type="nucleotide sequence ID" value="NZ_JASHID010000010.1"/>
</dbReference>
<evidence type="ECO:0000256" key="1">
    <source>
        <dbReference type="SAM" id="SignalP"/>
    </source>
</evidence>